<evidence type="ECO:0000313" key="3">
    <source>
        <dbReference type="EMBL" id="QAS82287.1"/>
    </source>
</evidence>
<keyword evidence="3" id="KW-0614">Plasmid</keyword>
<geneLocation type="plasmid" evidence="4">
    <name>prapfh23c</name>
</geneLocation>
<dbReference type="GO" id="GO:0009307">
    <property type="term" value="P:DNA restriction-modification system"/>
    <property type="evidence" value="ECO:0007669"/>
    <property type="project" value="InterPro"/>
</dbReference>
<evidence type="ECO:0000259" key="1">
    <source>
        <dbReference type="Pfam" id="PF04471"/>
    </source>
</evidence>
<dbReference type="Proteomes" id="UP000220927">
    <property type="component" value="Plasmid pRapFH23c"/>
</dbReference>
<evidence type="ECO:0000259" key="2">
    <source>
        <dbReference type="Pfam" id="PF05729"/>
    </source>
</evidence>
<dbReference type="InterPro" id="IPR027417">
    <property type="entry name" value="P-loop_NTPase"/>
</dbReference>
<dbReference type="GO" id="GO:0004519">
    <property type="term" value="F:endonuclease activity"/>
    <property type="evidence" value="ECO:0007669"/>
    <property type="project" value="InterPro"/>
</dbReference>
<accession>A0AAE6C474</accession>
<evidence type="ECO:0000313" key="4">
    <source>
        <dbReference type="Proteomes" id="UP000220927"/>
    </source>
</evidence>
<dbReference type="GO" id="GO:0003677">
    <property type="term" value="F:DNA binding"/>
    <property type="evidence" value="ECO:0007669"/>
    <property type="project" value="InterPro"/>
</dbReference>
<dbReference type="Pfam" id="PF04471">
    <property type="entry name" value="Mrr_cat"/>
    <property type="match status" value="1"/>
</dbReference>
<dbReference type="SUPFAM" id="SSF141571">
    <property type="entry name" value="Pentapeptide repeat-like"/>
    <property type="match status" value="1"/>
</dbReference>
<dbReference type="AlphaFoldDB" id="A0AAE6C474"/>
<gene>
    <name evidence="3" type="ORF">CO657_31265</name>
</gene>
<organism evidence="3 4">
    <name type="scientific">Rhizobium acidisoli</name>
    <dbReference type="NCBI Taxonomy" id="1538158"/>
    <lineage>
        <taxon>Bacteria</taxon>
        <taxon>Pseudomonadati</taxon>
        <taxon>Pseudomonadota</taxon>
        <taxon>Alphaproteobacteria</taxon>
        <taxon>Hyphomicrobiales</taxon>
        <taxon>Rhizobiaceae</taxon>
        <taxon>Rhizobium/Agrobacterium group</taxon>
        <taxon>Rhizobium</taxon>
    </lineage>
</organism>
<dbReference type="Gene3D" id="2.160.20.80">
    <property type="entry name" value="E3 ubiquitin-protein ligase SopA"/>
    <property type="match status" value="1"/>
</dbReference>
<reference evidence="3 4" key="1">
    <citation type="submission" date="2019-01" db="EMBL/GenBank/DDBJ databases">
        <title>Genomic insights into the origins and evolution of symbiotic genes in the Phaseolus vulgaris microsymbionts.</title>
        <authorList>
            <person name="Tong W."/>
        </authorList>
    </citation>
    <scope>NUCLEOTIDE SEQUENCE [LARGE SCALE GENOMIC DNA]</scope>
    <source>
        <strain evidence="3 4">FH23</strain>
        <plasmid evidence="4">prapfh23c</plasmid>
    </source>
</reference>
<name>A0AAE6C474_9HYPH</name>
<protein>
    <submittedName>
        <fullName evidence="3">NACHT domain-containing protein</fullName>
    </submittedName>
</protein>
<sequence length="928" mass="103358">MPPKKQLAARGRASTVKGDAFELRVVRYYEALGYSISRDHLILGHQVDIMARKYVGGIGHVSIMVEAKVRGKPLGVNDVRNFKGAAEDLLNARIINSAILITDAKITREAKISLPTDIIRAVHIDALEKDLFNSSESLLRVSRDYQTNRIFEQYYPLAGRIETIEVDDISEHCLQWARTHSSMLVIVGDFGSGKTTIVDRAFYEAAQNKLKNDTAPFPVMLRLKSLRQHDGLWSFVEAALRDHQYITPPRAIWEAELTVGRLIVFLDGFDEIFTGATVEDRARYLAILSPIIRSPSACILTSRPTFFESIAEVYKLARNHLDNQPTLKHLPKSGIDRAKLEEVLSGGAIAPLRQPSSANVVTISQLDPATILQAIRVRADEIRTLLNMTVDDFYGLLCEIYDLEDLMRRPLLLDMILKTTIKGAIDIRGTEKVGAATLYDIYTQMAAQRDESKGELGQYLKLEQRLDACRAMAQRMKEKGEIVLSIDELATCVAGVIKPGSRNRQSGRIDIDGAITDIRTCSFVRFVDDGTISFTHRSFYEFFFAQSMMITATDNPEQFFDILNALNDREILYFLSSFVRDQNDFADFLRQKLRAGKTAGAGLQKLAFVSGVLLRHVNLIDTDIIGAELSKINVDQVHFNGVQLRRCAFTKVKGADWKLNNVAFDHGELRSVVLKKSTVVADCNGFAAEGLELSQSSLILGGRNVSIDMSSFVECKIRLRSNSSLGDVSFIQCGHVIVDGDVQLATRRVRFEKSSCYFQSCDRWLADGSDLELSDCLIGGAVFATSDVLGASPFSRSRITLLSCHGMVFLRADETCSFEEAAELLKARNPELVVFDAFNLEPVKRSFEIKAQPRDLRSDEGLGKAGRKRRSKEAAKAVPFDAVAIALPEEVLNEIPSHFEILRALREGSIDPTLVSEPLKLLMRLPAS</sequence>
<keyword evidence="4" id="KW-1185">Reference proteome</keyword>
<feature type="domain" description="NACHT" evidence="2">
    <location>
        <begin position="183"/>
        <end position="312"/>
    </location>
</feature>
<proteinExistence type="predicted"/>
<dbReference type="SUPFAM" id="SSF52540">
    <property type="entry name" value="P-loop containing nucleoside triphosphate hydrolases"/>
    <property type="match status" value="1"/>
</dbReference>
<dbReference type="InterPro" id="IPR007111">
    <property type="entry name" value="NACHT_NTPase"/>
</dbReference>
<dbReference type="Gene3D" id="3.40.50.300">
    <property type="entry name" value="P-loop containing nucleotide triphosphate hydrolases"/>
    <property type="match status" value="1"/>
</dbReference>
<dbReference type="Pfam" id="PF05729">
    <property type="entry name" value="NACHT"/>
    <property type="match status" value="1"/>
</dbReference>
<dbReference type="EMBL" id="CP035001">
    <property type="protein sequence ID" value="QAS82287.1"/>
    <property type="molecule type" value="Genomic_DNA"/>
</dbReference>
<dbReference type="SUPFAM" id="SSF52980">
    <property type="entry name" value="Restriction endonuclease-like"/>
    <property type="match status" value="1"/>
</dbReference>
<dbReference type="InterPro" id="IPR011335">
    <property type="entry name" value="Restrct_endonuc-II-like"/>
</dbReference>
<dbReference type="InterPro" id="IPR007560">
    <property type="entry name" value="Restrct_endonuc_IV_Mrr"/>
</dbReference>
<dbReference type="RefSeq" id="WP_082366437.1">
    <property type="nucleotide sequence ID" value="NZ_CP035001.1"/>
</dbReference>
<feature type="domain" description="Restriction endonuclease type IV Mrr" evidence="1">
    <location>
        <begin position="15"/>
        <end position="114"/>
    </location>
</feature>
<dbReference type="KEGG" id="rad:CO657_31265"/>